<protein>
    <recommendedName>
        <fullName evidence="4">Tripartite tricarboxylate transporter TctB family protein</fullName>
    </recommendedName>
</protein>
<keyword evidence="1" id="KW-1133">Transmembrane helix</keyword>
<sequence length="258" mass="28719">MTDDKRSLRQKDFWTAIALMAASLGLLFKTLEIPLFQARAAGVADGKWYNSAAIVPYMVFGLLLVLSVSLLVIAIRGDGLPTRDDLEKIVAQARAPIFQKFCIICLMLLAYIFALVPRVDFTLATALVMMALTYGFYEGRIRPAILSLLLVMVPAAYALLVHFPSEQWAKPHDDDIVTLVGFVILVAMALVEAVRTHGSLPGYLRYVPIISFLTPLLLVIAMAFGFHQNVPNRTGLLFSQIEYHYYVTLKPLLDGRKD</sequence>
<feature type="transmembrane region" description="Helical" evidence="1">
    <location>
        <begin position="97"/>
        <end position="115"/>
    </location>
</feature>
<dbReference type="RefSeq" id="WP_282217984.1">
    <property type="nucleotide sequence ID" value="NZ_CP118246.1"/>
</dbReference>
<dbReference type="EMBL" id="CP118246">
    <property type="protein sequence ID" value="WDR01574.1"/>
    <property type="molecule type" value="Genomic_DNA"/>
</dbReference>
<feature type="transmembrane region" description="Helical" evidence="1">
    <location>
        <begin position="176"/>
        <end position="194"/>
    </location>
</feature>
<feature type="transmembrane region" description="Helical" evidence="1">
    <location>
        <begin position="51"/>
        <end position="76"/>
    </location>
</feature>
<feature type="transmembrane region" description="Helical" evidence="1">
    <location>
        <begin position="206"/>
        <end position="226"/>
    </location>
</feature>
<accession>A0ABY7YJV1</accession>
<evidence type="ECO:0000313" key="2">
    <source>
        <dbReference type="EMBL" id="WDR01574.1"/>
    </source>
</evidence>
<feature type="transmembrane region" description="Helical" evidence="1">
    <location>
        <begin position="12"/>
        <end position="31"/>
    </location>
</feature>
<proteinExistence type="predicted"/>
<evidence type="ECO:0008006" key="4">
    <source>
        <dbReference type="Google" id="ProtNLM"/>
    </source>
</evidence>
<feature type="transmembrane region" description="Helical" evidence="1">
    <location>
        <begin position="144"/>
        <end position="164"/>
    </location>
</feature>
<name>A0ABY7YJV1_9HYPH</name>
<evidence type="ECO:0000256" key="1">
    <source>
        <dbReference type="SAM" id="Phobius"/>
    </source>
</evidence>
<organism evidence="2 3">
    <name type="scientific">Devosia algicola</name>
    <dbReference type="NCBI Taxonomy" id="3026418"/>
    <lineage>
        <taxon>Bacteria</taxon>
        <taxon>Pseudomonadati</taxon>
        <taxon>Pseudomonadota</taxon>
        <taxon>Alphaproteobacteria</taxon>
        <taxon>Hyphomicrobiales</taxon>
        <taxon>Devosiaceae</taxon>
        <taxon>Devosia</taxon>
    </lineage>
</organism>
<dbReference type="Proteomes" id="UP001220530">
    <property type="component" value="Chromosome"/>
</dbReference>
<gene>
    <name evidence="2" type="ORF">PSQ19_12385</name>
</gene>
<reference evidence="2 3" key="1">
    <citation type="submission" date="2023-02" db="EMBL/GenBank/DDBJ databases">
        <title>Devosia algicola sp. nov., isolated from the phycosphere of marine algae.</title>
        <authorList>
            <person name="Kim J.M."/>
            <person name="Lee J.K."/>
            <person name="Choi B.J."/>
            <person name="Bayburt H."/>
            <person name="Jeon C.O."/>
        </authorList>
    </citation>
    <scope>NUCLEOTIDE SEQUENCE [LARGE SCALE GENOMIC DNA]</scope>
    <source>
        <strain evidence="2 3">G20-9</strain>
    </source>
</reference>
<keyword evidence="1" id="KW-0472">Membrane</keyword>
<keyword evidence="1" id="KW-0812">Transmembrane</keyword>
<feature type="transmembrane region" description="Helical" evidence="1">
    <location>
        <begin position="121"/>
        <end position="137"/>
    </location>
</feature>
<evidence type="ECO:0000313" key="3">
    <source>
        <dbReference type="Proteomes" id="UP001220530"/>
    </source>
</evidence>
<keyword evidence="3" id="KW-1185">Reference proteome</keyword>